<evidence type="ECO:0000313" key="3">
    <source>
        <dbReference type="Proteomes" id="UP000321764"/>
    </source>
</evidence>
<feature type="transmembrane region" description="Helical" evidence="1">
    <location>
        <begin position="25"/>
        <end position="55"/>
    </location>
</feature>
<keyword evidence="1" id="KW-0812">Transmembrane</keyword>
<name>A0A5C8Z824_9GAMM</name>
<reference evidence="2 3" key="1">
    <citation type="submission" date="2019-07" db="EMBL/GenBank/DDBJ databases">
        <title>Reinekea sp. strain SSH23 genome sequencing and assembly.</title>
        <authorList>
            <person name="Kim I."/>
        </authorList>
    </citation>
    <scope>NUCLEOTIDE SEQUENCE [LARGE SCALE GENOMIC DNA]</scope>
    <source>
        <strain evidence="2 3">SSH23</strain>
    </source>
</reference>
<dbReference type="EMBL" id="VKAD01000001">
    <property type="protein sequence ID" value="TXR53050.1"/>
    <property type="molecule type" value="Genomic_DNA"/>
</dbReference>
<evidence type="ECO:0000313" key="2">
    <source>
        <dbReference type="EMBL" id="TXR53050.1"/>
    </source>
</evidence>
<accession>A0A5C8Z824</accession>
<dbReference type="AlphaFoldDB" id="A0A5C8Z824"/>
<sequence>MNDAKKAIEPKKVYLYAKSHLTSSMIIGLGFVVIGFFVEATSLGFGILIIALGLLRGRLEVVRLYDSHSEIKIAPVGARWFIKDSSITGVKETPKLLILTVAQGDKAVVRKIPIKIFSEEDQKSLIEHYMSLAAS</sequence>
<gene>
    <name evidence="2" type="ORF">FME95_00265</name>
</gene>
<proteinExistence type="predicted"/>
<comment type="caution">
    <text evidence="2">The sequence shown here is derived from an EMBL/GenBank/DDBJ whole genome shotgun (WGS) entry which is preliminary data.</text>
</comment>
<dbReference type="Proteomes" id="UP000321764">
    <property type="component" value="Unassembled WGS sequence"/>
</dbReference>
<organism evidence="2 3">
    <name type="scientific">Reinekea thalattae</name>
    <dbReference type="NCBI Taxonomy" id="2593301"/>
    <lineage>
        <taxon>Bacteria</taxon>
        <taxon>Pseudomonadati</taxon>
        <taxon>Pseudomonadota</taxon>
        <taxon>Gammaproteobacteria</taxon>
        <taxon>Oceanospirillales</taxon>
        <taxon>Saccharospirillaceae</taxon>
        <taxon>Reinekea</taxon>
    </lineage>
</organism>
<keyword evidence="3" id="KW-1185">Reference proteome</keyword>
<keyword evidence="1" id="KW-1133">Transmembrane helix</keyword>
<evidence type="ECO:0000256" key="1">
    <source>
        <dbReference type="SAM" id="Phobius"/>
    </source>
</evidence>
<dbReference type="RefSeq" id="WP_147711916.1">
    <property type="nucleotide sequence ID" value="NZ_VKAD01000001.1"/>
</dbReference>
<evidence type="ECO:0008006" key="4">
    <source>
        <dbReference type="Google" id="ProtNLM"/>
    </source>
</evidence>
<keyword evidence="1" id="KW-0472">Membrane</keyword>
<protein>
    <recommendedName>
        <fullName evidence="4">PH domain-containing protein</fullName>
    </recommendedName>
</protein>